<evidence type="ECO:0000313" key="7">
    <source>
        <dbReference type="EMBL" id="ALS04244.1"/>
    </source>
</evidence>
<dbReference type="GO" id="GO:0006412">
    <property type="term" value="P:translation"/>
    <property type="evidence" value="ECO:0007669"/>
    <property type="project" value="InterPro"/>
</dbReference>
<name>R9TEW7_ACAPC</name>
<evidence type="ECO:0000256" key="4">
    <source>
        <dbReference type="RuleBase" id="RU000666"/>
    </source>
</evidence>
<dbReference type="AlphaFoldDB" id="R9TEW7"/>
<evidence type="ECO:0000256" key="1">
    <source>
        <dbReference type="ARBA" id="ARBA00009364"/>
    </source>
</evidence>
<organism evidence="6">
    <name type="scientific">Acartia pacifica</name>
    <name type="common">Copepod</name>
    <dbReference type="NCBI Taxonomy" id="335913"/>
    <lineage>
        <taxon>Eukaryota</taxon>
        <taxon>Metazoa</taxon>
        <taxon>Ecdysozoa</taxon>
        <taxon>Arthropoda</taxon>
        <taxon>Crustacea</taxon>
        <taxon>Multicrustacea</taxon>
        <taxon>Hexanauplia</taxon>
        <taxon>Copepoda</taxon>
        <taxon>Calanoida</taxon>
        <taxon>Acartiidae</taxon>
        <taxon>Acartia</taxon>
    </lineage>
</organism>
<dbReference type="SUPFAM" id="SSF57829">
    <property type="entry name" value="Zn-binding ribosomal proteins"/>
    <property type="match status" value="1"/>
</dbReference>
<dbReference type="PANTHER" id="PTHR10369">
    <property type="entry name" value="60S RIBOSOMAL PROTEIN L36A/L44"/>
    <property type="match status" value="1"/>
</dbReference>
<proteinExistence type="evidence at transcript level"/>
<dbReference type="PROSITE" id="PS01172">
    <property type="entry name" value="RIBOSOMAL_L44E"/>
    <property type="match status" value="1"/>
</dbReference>
<dbReference type="FunFam" id="3.10.450.80:FF:000001">
    <property type="entry name" value="60S ribosomal protein L44"/>
    <property type="match status" value="1"/>
</dbReference>
<accession>R9TEW7</accession>
<reference evidence="7" key="2">
    <citation type="journal article" date="2015" name="Sci. Rep.">
        <title>Spliced leader RNA trans-splicing discovered in copepods.</title>
        <authorList>
            <person name="Yang F."/>
            <person name="Xu D."/>
            <person name="Zhuang Y."/>
            <person name="Yi X."/>
            <person name="Huang Y."/>
            <person name="Chen H."/>
            <person name="Lin S."/>
            <person name="Campbell D.A."/>
            <person name="Sturm N.R."/>
            <person name="Liu G."/>
            <person name="Zhang H."/>
        </authorList>
    </citation>
    <scope>NUCLEOTIDE SEQUENCE</scope>
</reference>
<dbReference type="GO" id="GO:0005840">
    <property type="term" value="C:ribosome"/>
    <property type="evidence" value="ECO:0007669"/>
    <property type="project" value="UniProtKB-KW"/>
</dbReference>
<dbReference type="GO" id="GO:0003735">
    <property type="term" value="F:structural constituent of ribosome"/>
    <property type="evidence" value="ECO:0007669"/>
    <property type="project" value="InterPro"/>
</dbReference>
<evidence type="ECO:0000256" key="3">
    <source>
        <dbReference type="ARBA" id="ARBA00023274"/>
    </source>
</evidence>
<sequence>MVNIPKSRNTYCARCNKHQKMKVTQYKKSAESKQAQGRRRYDRKQQGFGGQSKPILRRKAKTTKKLVLRIECSSCKWKHQVPIKRTKHFELGGEKKRKGQMIQY</sequence>
<dbReference type="EMBL" id="KT754411">
    <property type="protein sequence ID" value="ALS04245.1"/>
    <property type="molecule type" value="mRNA"/>
</dbReference>
<evidence type="ECO:0000256" key="2">
    <source>
        <dbReference type="ARBA" id="ARBA00022980"/>
    </source>
</evidence>
<dbReference type="GO" id="GO:1990904">
    <property type="term" value="C:ribonucleoprotein complex"/>
    <property type="evidence" value="ECO:0007669"/>
    <property type="project" value="UniProtKB-KW"/>
</dbReference>
<dbReference type="EMBL" id="KT754412">
    <property type="protein sequence ID" value="ALS04246.1"/>
    <property type="molecule type" value="mRNA"/>
</dbReference>
<keyword evidence="3 4" id="KW-0687">Ribonucleoprotein</keyword>
<reference evidence="6" key="1">
    <citation type="journal article" date="2013" name="J. Exp. Mar. Biol. Ecol.">
        <title>An improved method for achieving high-quality RNA for copepod gene transcriptomic studies.</title>
        <authorList>
            <person name="Zhang H."/>
            <person name="Finiguerra M."/>
            <person name="Dam H.G."/>
            <person name="Huang Y."/>
            <person name="Xu D."/>
            <person name="Liu G."/>
            <person name="Lin S."/>
        </authorList>
    </citation>
    <scope>NUCLEOTIDE SEQUENCE</scope>
</reference>
<dbReference type="InterPro" id="IPR011332">
    <property type="entry name" value="Ribosomal_zn-bd"/>
</dbReference>
<feature type="region of interest" description="Disordered" evidence="5">
    <location>
        <begin position="23"/>
        <end position="60"/>
    </location>
</feature>
<dbReference type="InterPro" id="IPR000552">
    <property type="entry name" value="Ribosomal_eL44"/>
</dbReference>
<dbReference type="Gene3D" id="3.10.450.80">
    <property type="match status" value="1"/>
</dbReference>
<dbReference type="Pfam" id="PF00935">
    <property type="entry name" value="Ribosomal_L44"/>
    <property type="match status" value="1"/>
</dbReference>
<dbReference type="InterPro" id="IPR053708">
    <property type="entry name" value="Ribosomal_LSU_eL42"/>
</dbReference>
<protein>
    <submittedName>
        <fullName evidence="6">60S ribosomal protein L44</fullName>
    </submittedName>
</protein>
<evidence type="ECO:0000256" key="5">
    <source>
        <dbReference type="SAM" id="MobiDB-lite"/>
    </source>
</evidence>
<evidence type="ECO:0000313" key="6">
    <source>
        <dbReference type="EMBL" id="AGN29651.1"/>
    </source>
</evidence>
<keyword evidence="2 4" id="KW-0689">Ribosomal protein</keyword>
<dbReference type="EMBL" id="KT754410">
    <property type="protein sequence ID" value="ALS04244.1"/>
    <property type="molecule type" value="mRNA"/>
</dbReference>
<comment type="similarity">
    <text evidence="1 4">Belongs to the eukaryotic ribosomal protein eL42 family.</text>
</comment>
<dbReference type="EMBL" id="KC989878">
    <property type="protein sequence ID" value="AGN29651.1"/>
    <property type="molecule type" value="mRNA"/>
</dbReference>